<keyword evidence="2" id="KW-0808">Transferase</keyword>
<organism evidence="2 3">
    <name type="scientific">Breznakia pachnodae</name>
    <dbReference type="NCBI Taxonomy" id="265178"/>
    <lineage>
        <taxon>Bacteria</taxon>
        <taxon>Bacillati</taxon>
        <taxon>Bacillota</taxon>
        <taxon>Erysipelotrichia</taxon>
        <taxon>Erysipelotrichales</taxon>
        <taxon>Erysipelotrichaceae</taxon>
        <taxon>Breznakia</taxon>
    </lineage>
</organism>
<evidence type="ECO:0000313" key="2">
    <source>
        <dbReference type="EMBL" id="MDQ0360977.1"/>
    </source>
</evidence>
<keyword evidence="2" id="KW-0418">Kinase</keyword>
<dbReference type="GO" id="GO:0016301">
    <property type="term" value="F:kinase activity"/>
    <property type="evidence" value="ECO:0007669"/>
    <property type="project" value="UniProtKB-KW"/>
</dbReference>
<dbReference type="PANTHER" id="PTHR40448:SF1">
    <property type="entry name" value="TWO-COMPONENT SENSOR HISTIDINE KINASE"/>
    <property type="match status" value="1"/>
</dbReference>
<proteinExistence type="predicted"/>
<dbReference type="Gene3D" id="3.30.565.10">
    <property type="entry name" value="Histidine kinase-like ATPase, C-terminal domain"/>
    <property type="match status" value="1"/>
</dbReference>
<dbReference type="Proteomes" id="UP001230220">
    <property type="component" value="Unassembled WGS sequence"/>
</dbReference>
<feature type="domain" description="Sensor histidine kinase NatK-like C-terminal" evidence="1">
    <location>
        <begin position="196"/>
        <end position="300"/>
    </location>
</feature>
<dbReference type="RefSeq" id="WP_307407302.1">
    <property type="nucleotide sequence ID" value="NZ_JAUSUR010000003.1"/>
</dbReference>
<name>A0ABU0E255_9FIRM</name>
<evidence type="ECO:0000313" key="3">
    <source>
        <dbReference type="Proteomes" id="UP001230220"/>
    </source>
</evidence>
<dbReference type="InterPro" id="IPR036890">
    <property type="entry name" value="HATPase_C_sf"/>
</dbReference>
<comment type="caution">
    <text evidence="2">The sequence shown here is derived from an EMBL/GenBank/DDBJ whole genome shotgun (WGS) entry which is preliminary data.</text>
</comment>
<keyword evidence="3" id="KW-1185">Reference proteome</keyword>
<dbReference type="PANTHER" id="PTHR40448">
    <property type="entry name" value="TWO-COMPONENT SENSOR HISTIDINE KINASE"/>
    <property type="match status" value="1"/>
</dbReference>
<dbReference type="Pfam" id="PF14501">
    <property type="entry name" value="HATPase_c_5"/>
    <property type="match status" value="1"/>
</dbReference>
<protein>
    <submittedName>
        <fullName evidence="2">Signal transduction histidine kinase</fullName>
    </submittedName>
</protein>
<dbReference type="InterPro" id="IPR032834">
    <property type="entry name" value="NatK-like_C"/>
</dbReference>
<reference evidence="2 3" key="1">
    <citation type="submission" date="2023-07" db="EMBL/GenBank/DDBJ databases">
        <title>Genomic Encyclopedia of Type Strains, Phase IV (KMG-IV): sequencing the most valuable type-strain genomes for metagenomic binning, comparative biology and taxonomic classification.</title>
        <authorList>
            <person name="Goeker M."/>
        </authorList>
    </citation>
    <scope>NUCLEOTIDE SEQUENCE [LARGE SCALE GENOMIC DNA]</scope>
    <source>
        <strain evidence="2 3">DSM 16784</strain>
    </source>
</reference>
<sequence>MELSIKTLEDYIQQFLTSQQLQEIDYSNIETSYLILAHRIEQLCMYASTLNDSLESRYDPDSKKLVQIFDELNAELQKLQSDKLNEHLFIPMKKLEGELRKLDMYYAEIHKQSEITAAYRHDRRNHIFCISALLSENKVEEAMEYLDDLNQVQHGIFVIRTGNLVLDILLSEKIRLAKEYSIQTKTVIHIPADIPLHPADWTTIFANLMDNAIEAASQIPDLEERKINITLKYKEGYLSARITNTFITPPKLEDENFITHKEDSEEHGLGIKSVKRAIEKYNGVMNITFDNNLFTVTLMLDTTSQLGRST</sequence>
<dbReference type="CDD" id="cd16935">
    <property type="entry name" value="HATPase_AgrC-ComD-like"/>
    <property type="match status" value="1"/>
</dbReference>
<accession>A0ABU0E255</accession>
<gene>
    <name evidence="2" type="ORF">J2S15_001724</name>
</gene>
<dbReference type="SUPFAM" id="SSF55874">
    <property type="entry name" value="ATPase domain of HSP90 chaperone/DNA topoisomerase II/histidine kinase"/>
    <property type="match status" value="1"/>
</dbReference>
<dbReference type="EMBL" id="JAUSUR010000003">
    <property type="protein sequence ID" value="MDQ0360977.1"/>
    <property type="molecule type" value="Genomic_DNA"/>
</dbReference>
<evidence type="ECO:0000259" key="1">
    <source>
        <dbReference type="Pfam" id="PF14501"/>
    </source>
</evidence>